<accession>A0A5K1JWC2</accession>
<proteinExistence type="predicted"/>
<dbReference type="EMBL" id="LR725802">
    <property type="protein sequence ID" value="VWO96642.1"/>
    <property type="molecule type" value="Genomic_DNA"/>
</dbReference>
<gene>
    <name evidence="1" type="primary">I1S9A1</name>
</gene>
<dbReference type="AlphaFoldDB" id="A0A5K1JWC2"/>
<name>A0A5K1JWC2_9APHY</name>
<sequence length="109" mass="11487">MAPGRKAGAAKTEQCPHCQQLFAPGGSFTNHKRACEKAKARGESASRLAAQFTQVNDPLQGVAGVPPEERHRDGHGVRVLRAAPDLLNVAAPQPDAFAMPMAQDGKCTS</sequence>
<evidence type="ECO:0000313" key="1">
    <source>
        <dbReference type="EMBL" id="VWO96642.1"/>
    </source>
</evidence>
<organism evidence="1">
    <name type="scientific">Ganoderma boninense</name>
    <dbReference type="NCBI Taxonomy" id="34458"/>
    <lineage>
        <taxon>Eukaryota</taxon>
        <taxon>Fungi</taxon>
        <taxon>Dikarya</taxon>
        <taxon>Basidiomycota</taxon>
        <taxon>Agaricomycotina</taxon>
        <taxon>Agaricomycetes</taxon>
        <taxon>Polyporales</taxon>
        <taxon>Polyporaceae</taxon>
        <taxon>Ganoderma</taxon>
    </lineage>
</organism>
<reference evidence="1" key="1">
    <citation type="submission" date="2019-10" db="EMBL/GenBank/DDBJ databases">
        <authorList>
            <person name="Nor Muhammad N."/>
        </authorList>
    </citation>
    <scope>NUCLEOTIDE SEQUENCE</scope>
</reference>
<protein>
    <submittedName>
        <fullName evidence="1">DDE-1 domain-containing protein</fullName>
    </submittedName>
</protein>